<feature type="domain" description="Helicase ATP-binding" evidence="8">
    <location>
        <begin position="34"/>
        <end position="204"/>
    </location>
</feature>
<dbReference type="InterPro" id="IPR001650">
    <property type="entry name" value="Helicase_C-like"/>
</dbReference>
<dbReference type="SUPFAM" id="SSF52540">
    <property type="entry name" value="P-loop containing nucleoside triphosphate hydrolases"/>
    <property type="match status" value="1"/>
</dbReference>
<dbReference type="RefSeq" id="WP_030005092.1">
    <property type="nucleotide sequence ID" value="NC_022549.1"/>
</dbReference>
<dbReference type="STRING" id="61635.BN85312110"/>
<keyword evidence="2 7" id="KW-0378">Hydrolase</keyword>
<dbReference type="EMBL" id="FO681348">
    <property type="protein sequence ID" value="CCV66232.1"/>
    <property type="molecule type" value="Genomic_DNA"/>
</dbReference>
<dbReference type="PROSITE" id="PS51192">
    <property type="entry name" value="HELICASE_ATP_BIND_1"/>
    <property type="match status" value="1"/>
</dbReference>
<dbReference type="PROSITE" id="PS51194">
    <property type="entry name" value="HELICASE_CTER"/>
    <property type="match status" value="1"/>
</dbReference>
<sequence length="494" mass="56013">MVKSFEQFELIEPLLKALTVLGYESPTDVQSLVIPAIKNNRDVIIKSKTGSGKTAAFAIPVLNKIIWDKKEPQVLVLTPTRELATQVRDDIFNIGRFLRIKVEAVHGKSSFDNQAKQLKQRTHVVVATPGRLIDHILSKTIDLTAITHLVIDEADEMLKMGFIDQVKEVLTHVPMNIQMILLSATMPQDIVELSNLHMVNPQLIVAKDSIETENKLLQYYYEVENKEKSDLISSVLIVENPNSAIIFCNTKQSVDEVYQILNRKSFSPIKLHGDMDQKDRLKVINDFKHGLYRYLVATDVAARGLDIDQVSLIINFDLPRNIDNYIHRIGRSARAGASGKAISFISNREYKYLDKITAQTNQKIEELKIPTELDVKQALEAFNNKQEKTKQIKMDKGFEFKQEIMKLHINAGKKTKMRPSDIVGAICNIKELTATDIGVITILDISTFVEILNNKGEIVYQALQKTPIKGRMRVVSKANKTEYEIAYEETTHTK</sequence>
<keyword evidence="4 7" id="KW-0067">ATP-binding</keyword>
<dbReference type="CDD" id="cd00268">
    <property type="entry name" value="DEADc"/>
    <property type="match status" value="1"/>
</dbReference>
<evidence type="ECO:0000256" key="4">
    <source>
        <dbReference type="ARBA" id="ARBA00022840"/>
    </source>
</evidence>
<dbReference type="InterPro" id="IPR044742">
    <property type="entry name" value="DEAD/DEAH_RhlB"/>
</dbReference>
<dbReference type="Pfam" id="PF03880">
    <property type="entry name" value="DbpA"/>
    <property type="match status" value="1"/>
</dbReference>
<dbReference type="Gene3D" id="3.30.70.330">
    <property type="match status" value="1"/>
</dbReference>
<evidence type="ECO:0000313" key="12">
    <source>
        <dbReference type="Proteomes" id="UP000032737"/>
    </source>
</evidence>
<name>U4KP73_9MOLU</name>
<dbReference type="GO" id="GO:0005524">
    <property type="term" value="F:ATP binding"/>
    <property type="evidence" value="ECO:0007669"/>
    <property type="project" value="UniProtKB-KW"/>
</dbReference>
<evidence type="ECO:0000259" key="10">
    <source>
        <dbReference type="PROSITE" id="PS51195"/>
    </source>
</evidence>
<protein>
    <submittedName>
        <fullName evidence="11">ATP-dependent RNA helicase DbpA</fullName>
    </submittedName>
</protein>
<dbReference type="Gene3D" id="3.40.50.300">
    <property type="entry name" value="P-loop containing nucleotide triphosphate hydrolases"/>
    <property type="match status" value="2"/>
</dbReference>
<accession>U4KP73</accession>
<dbReference type="InterPro" id="IPR014001">
    <property type="entry name" value="Helicase_ATP-bd"/>
</dbReference>
<dbReference type="CDD" id="cd18787">
    <property type="entry name" value="SF2_C_DEAD"/>
    <property type="match status" value="1"/>
</dbReference>
<evidence type="ECO:0000256" key="3">
    <source>
        <dbReference type="ARBA" id="ARBA00022806"/>
    </source>
</evidence>
<feature type="domain" description="Helicase C-terminal" evidence="9">
    <location>
        <begin position="215"/>
        <end position="375"/>
    </location>
</feature>
<proteinExistence type="inferred from homology"/>
<dbReference type="InterPro" id="IPR027417">
    <property type="entry name" value="P-loop_NTPase"/>
</dbReference>
<dbReference type="InterPro" id="IPR011545">
    <property type="entry name" value="DEAD/DEAH_box_helicase_dom"/>
</dbReference>
<dbReference type="KEGG" id="abra:BN85312110"/>
<reference evidence="11 12" key="1">
    <citation type="journal article" date="2013" name="J. Mol. Microbiol. Biotechnol.">
        <title>Analysis of the Complete Genomes of Acholeplasma brassicae , A. palmae and A. laidlawii and Their Comparison to the Obligate Parasites from ' Candidatus Phytoplasma'.</title>
        <authorList>
            <person name="Kube M."/>
            <person name="Siewert C."/>
            <person name="Migdoll A.M."/>
            <person name="Duduk B."/>
            <person name="Holz S."/>
            <person name="Rabus R."/>
            <person name="Seemuller E."/>
            <person name="Mitrovic J."/>
            <person name="Muller I."/>
            <person name="Buttner C."/>
            <person name="Reinhardt R."/>
        </authorList>
    </citation>
    <scope>NUCLEOTIDE SEQUENCE [LARGE SCALE GENOMIC DNA]</scope>
    <source>
        <strain evidence="12">0502</strain>
    </source>
</reference>
<dbReference type="Pfam" id="PF00270">
    <property type="entry name" value="DEAD"/>
    <property type="match status" value="1"/>
</dbReference>
<gene>
    <name evidence="11" type="primary">dbpA</name>
    <name evidence="11" type="ORF">BN85312110</name>
</gene>
<dbReference type="GO" id="GO:0005829">
    <property type="term" value="C:cytosol"/>
    <property type="evidence" value="ECO:0007669"/>
    <property type="project" value="TreeGrafter"/>
</dbReference>
<dbReference type="InterPro" id="IPR005580">
    <property type="entry name" value="DbpA/CsdA_RNA-bd_dom"/>
</dbReference>
<dbReference type="GO" id="GO:0003676">
    <property type="term" value="F:nucleic acid binding"/>
    <property type="evidence" value="ECO:0007669"/>
    <property type="project" value="InterPro"/>
</dbReference>
<keyword evidence="1 7" id="KW-0547">Nucleotide-binding</keyword>
<evidence type="ECO:0000313" key="11">
    <source>
        <dbReference type="EMBL" id="CCV66232.1"/>
    </source>
</evidence>
<dbReference type="InterPro" id="IPR014014">
    <property type="entry name" value="RNA_helicase_DEAD_Q_motif"/>
</dbReference>
<dbReference type="SMART" id="SM00487">
    <property type="entry name" value="DEXDc"/>
    <property type="match status" value="1"/>
</dbReference>
<dbReference type="AlphaFoldDB" id="U4KP73"/>
<dbReference type="SMART" id="SM00490">
    <property type="entry name" value="HELICc"/>
    <property type="match status" value="1"/>
</dbReference>
<evidence type="ECO:0000259" key="8">
    <source>
        <dbReference type="PROSITE" id="PS51192"/>
    </source>
</evidence>
<dbReference type="OrthoDB" id="9805696at2"/>
<dbReference type="InterPro" id="IPR012677">
    <property type="entry name" value="Nucleotide-bd_a/b_plait_sf"/>
</dbReference>
<evidence type="ECO:0000259" key="9">
    <source>
        <dbReference type="PROSITE" id="PS51194"/>
    </source>
</evidence>
<evidence type="ECO:0000256" key="5">
    <source>
        <dbReference type="ARBA" id="ARBA00038437"/>
    </source>
</evidence>
<keyword evidence="3 7" id="KW-0347">Helicase</keyword>
<dbReference type="Pfam" id="PF00271">
    <property type="entry name" value="Helicase_C"/>
    <property type="match status" value="1"/>
</dbReference>
<dbReference type="GO" id="GO:0016787">
    <property type="term" value="F:hydrolase activity"/>
    <property type="evidence" value="ECO:0007669"/>
    <property type="project" value="UniProtKB-KW"/>
</dbReference>
<dbReference type="InterPro" id="IPR000629">
    <property type="entry name" value="RNA-helicase_DEAD-box_CS"/>
</dbReference>
<organism evidence="11 12">
    <name type="scientific">Acholeplasma brassicae</name>
    <dbReference type="NCBI Taxonomy" id="61635"/>
    <lineage>
        <taxon>Bacteria</taxon>
        <taxon>Bacillati</taxon>
        <taxon>Mycoplasmatota</taxon>
        <taxon>Mollicutes</taxon>
        <taxon>Acholeplasmatales</taxon>
        <taxon>Acholeplasmataceae</taxon>
        <taxon>Acholeplasma</taxon>
    </lineage>
</organism>
<feature type="domain" description="DEAD-box RNA helicase Q" evidence="10">
    <location>
        <begin position="3"/>
        <end position="31"/>
    </location>
</feature>
<keyword evidence="12" id="KW-1185">Reference proteome</keyword>
<evidence type="ECO:0000256" key="7">
    <source>
        <dbReference type="RuleBase" id="RU000492"/>
    </source>
</evidence>
<dbReference type="InterPro" id="IPR050079">
    <property type="entry name" value="DEAD_box_RNA_helicase"/>
</dbReference>
<dbReference type="PROSITE" id="PS00039">
    <property type="entry name" value="DEAD_ATP_HELICASE"/>
    <property type="match status" value="1"/>
</dbReference>
<evidence type="ECO:0000256" key="2">
    <source>
        <dbReference type="ARBA" id="ARBA00022801"/>
    </source>
</evidence>
<dbReference type="PANTHER" id="PTHR47959:SF1">
    <property type="entry name" value="ATP-DEPENDENT RNA HELICASE DBPA"/>
    <property type="match status" value="1"/>
</dbReference>
<evidence type="ECO:0000256" key="1">
    <source>
        <dbReference type="ARBA" id="ARBA00022741"/>
    </source>
</evidence>
<dbReference type="GO" id="GO:0003724">
    <property type="term" value="F:RNA helicase activity"/>
    <property type="evidence" value="ECO:0007669"/>
    <property type="project" value="InterPro"/>
</dbReference>
<dbReference type="Proteomes" id="UP000032737">
    <property type="component" value="Chromosome"/>
</dbReference>
<dbReference type="PANTHER" id="PTHR47959">
    <property type="entry name" value="ATP-DEPENDENT RNA HELICASE RHLE-RELATED"/>
    <property type="match status" value="1"/>
</dbReference>
<feature type="short sequence motif" description="Q motif" evidence="6">
    <location>
        <begin position="3"/>
        <end position="31"/>
    </location>
</feature>
<comment type="similarity">
    <text evidence="5 7">Belongs to the DEAD box helicase family.</text>
</comment>
<dbReference type="HOGENOM" id="CLU_003041_21_1_14"/>
<evidence type="ECO:0000256" key="6">
    <source>
        <dbReference type="PROSITE-ProRule" id="PRU00552"/>
    </source>
</evidence>
<dbReference type="PROSITE" id="PS51195">
    <property type="entry name" value="Q_MOTIF"/>
    <property type="match status" value="1"/>
</dbReference>